<keyword evidence="3" id="KW-1185">Reference proteome</keyword>
<accession>A0A7M7MFD8</accession>
<evidence type="ECO:0008006" key="4">
    <source>
        <dbReference type="Google" id="ProtNLM"/>
    </source>
</evidence>
<feature type="signal peptide" evidence="1">
    <location>
        <begin position="1"/>
        <end position="15"/>
    </location>
</feature>
<protein>
    <recommendedName>
        <fullName evidence="4">Secreted protein</fullName>
    </recommendedName>
</protein>
<feature type="chain" id="PRO_5029802050" description="Secreted protein" evidence="1">
    <location>
        <begin position="16"/>
        <end position="224"/>
    </location>
</feature>
<dbReference type="InParanoid" id="A0A7M7MFD8"/>
<dbReference type="Proteomes" id="UP000594260">
    <property type="component" value="Unplaced"/>
</dbReference>
<evidence type="ECO:0000256" key="1">
    <source>
        <dbReference type="SAM" id="SignalP"/>
    </source>
</evidence>
<organism evidence="2 3">
    <name type="scientific">Varroa destructor</name>
    <name type="common">Honeybee mite</name>
    <dbReference type="NCBI Taxonomy" id="109461"/>
    <lineage>
        <taxon>Eukaryota</taxon>
        <taxon>Metazoa</taxon>
        <taxon>Ecdysozoa</taxon>
        <taxon>Arthropoda</taxon>
        <taxon>Chelicerata</taxon>
        <taxon>Arachnida</taxon>
        <taxon>Acari</taxon>
        <taxon>Parasitiformes</taxon>
        <taxon>Mesostigmata</taxon>
        <taxon>Gamasina</taxon>
        <taxon>Dermanyssoidea</taxon>
        <taxon>Varroidae</taxon>
        <taxon>Varroa</taxon>
    </lineage>
</organism>
<proteinExistence type="predicted"/>
<dbReference type="EnsemblMetazoa" id="XM_022816840">
    <property type="protein sequence ID" value="XP_022672575"/>
    <property type="gene ID" value="LOC111255170"/>
</dbReference>
<name>A0A7M7MFD8_VARDE</name>
<dbReference type="GeneID" id="111255170"/>
<reference evidence="2" key="1">
    <citation type="submission" date="2021-01" db="UniProtKB">
        <authorList>
            <consortium name="EnsemblMetazoa"/>
        </authorList>
    </citation>
    <scope>IDENTIFICATION</scope>
</reference>
<evidence type="ECO:0000313" key="3">
    <source>
        <dbReference type="Proteomes" id="UP000594260"/>
    </source>
</evidence>
<evidence type="ECO:0000313" key="2">
    <source>
        <dbReference type="EnsemblMetazoa" id="XP_022672575"/>
    </source>
</evidence>
<dbReference type="RefSeq" id="XP_022672575.1">
    <property type="nucleotide sequence ID" value="XM_022816840.1"/>
</dbReference>
<dbReference type="KEGG" id="vde:111255170"/>
<dbReference type="AlphaFoldDB" id="A0A7M7MFD8"/>
<sequence>MKLMVLQTIVFVVSAEKSLLVFANGARTAGDSGDYYGDRRSSRMAAFQAPVLPTPVRSSRVYLPGLVTLASPTAHRTYACTNPHRVTTAGRHRNQQLSSSVASFPLLPVPSVPRSTVSSYQQLPLATQKRIAVGSSPVGLKHDLIIVSDSNSNGGGGRLNGKRTPAGYRAVSPATLTGAATTPSENAAVGGRPPFQRMTGYVRLPTAVSHQRNHHSATAAGEYY</sequence>
<keyword evidence="1" id="KW-0732">Signal</keyword>